<dbReference type="InterPro" id="IPR015943">
    <property type="entry name" value="WD40/YVTN_repeat-like_dom_sf"/>
</dbReference>
<evidence type="ECO:0000259" key="10">
    <source>
        <dbReference type="PROSITE" id="PS51004"/>
    </source>
</evidence>
<feature type="domain" description="Sema" evidence="10">
    <location>
        <begin position="1"/>
        <end position="420"/>
    </location>
</feature>
<dbReference type="SUPFAM" id="SSF82895">
    <property type="entry name" value="TSP-1 type 1 repeat"/>
    <property type="match status" value="1"/>
</dbReference>
<comment type="subcellular location">
    <subcellularLocation>
        <location evidence="1">Membrane</location>
        <topology evidence="1">Single-pass membrane protein</topology>
    </subcellularLocation>
</comment>
<dbReference type="Pfam" id="PF01437">
    <property type="entry name" value="PSI"/>
    <property type="match status" value="1"/>
</dbReference>
<evidence type="ECO:0000256" key="3">
    <source>
        <dbReference type="ARBA" id="ARBA00022737"/>
    </source>
</evidence>
<evidence type="ECO:0000313" key="12">
    <source>
        <dbReference type="Proteomes" id="UP000597762"/>
    </source>
</evidence>
<dbReference type="Pfam" id="PF01403">
    <property type="entry name" value="Sema"/>
    <property type="match status" value="1"/>
</dbReference>
<proteinExistence type="predicted"/>
<keyword evidence="3" id="KW-0677">Repeat</keyword>
<keyword evidence="5 9" id="KW-0472">Membrane</keyword>
<evidence type="ECO:0000256" key="7">
    <source>
        <dbReference type="ARBA" id="ARBA00023180"/>
    </source>
</evidence>
<dbReference type="SUPFAM" id="SSF101912">
    <property type="entry name" value="Sema domain"/>
    <property type="match status" value="1"/>
</dbReference>
<evidence type="ECO:0000256" key="9">
    <source>
        <dbReference type="SAM" id="Phobius"/>
    </source>
</evidence>
<dbReference type="InterPro" id="IPR001627">
    <property type="entry name" value="Semap_dom"/>
</dbReference>
<evidence type="ECO:0000256" key="6">
    <source>
        <dbReference type="ARBA" id="ARBA00023157"/>
    </source>
</evidence>
<dbReference type="EMBL" id="CAHIKZ030000259">
    <property type="protein sequence ID" value="CAE1164416.1"/>
    <property type="molecule type" value="Genomic_DNA"/>
</dbReference>
<dbReference type="Gene3D" id="3.30.1680.10">
    <property type="entry name" value="ligand-binding face of the semaphorins, domain 2"/>
    <property type="match status" value="1"/>
</dbReference>
<dbReference type="AlphaFoldDB" id="A0A812AZQ6"/>
<dbReference type="InterPro" id="IPR016201">
    <property type="entry name" value="PSI"/>
</dbReference>
<dbReference type="PANTHER" id="PTHR11036">
    <property type="entry name" value="SEMAPHORIN"/>
    <property type="match status" value="1"/>
</dbReference>
<dbReference type="InterPro" id="IPR036383">
    <property type="entry name" value="TSP1_rpt_sf"/>
</dbReference>
<dbReference type="Proteomes" id="UP000597762">
    <property type="component" value="Unassembled WGS sequence"/>
</dbReference>
<dbReference type="GO" id="GO:0005886">
    <property type="term" value="C:plasma membrane"/>
    <property type="evidence" value="ECO:0007669"/>
    <property type="project" value="TreeGrafter"/>
</dbReference>
<dbReference type="Gene3D" id="2.20.100.10">
    <property type="entry name" value="Thrombospondin type-1 (TSP1) repeat"/>
    <property type="match status" value="1"/>
</dbReference>
<organism evidence="11 12">
    <name type="scientific">Acanthosepion pharaonis</name>
    <name type="common">Pharaoh cuttlefish</name>
    <name type="synonym">Sepia pharaonis</name>
    <dbReference type="NCBI Taxonomy" id="158019"/>
    <lineage>
        <taxon>Eukaryota</taxon>
        <taxon>Metazoa</taxon>
        <taxon>Spiralia</taxon>
        <taxon>Lophotrochozoa</taxon>
        <taxon>Mollusca</taxon>
        <taxon>Cephalopoda</taxon>
        <taxon>Coleoidea</taxon>
        <taxon>Decapodiformes</taxon>
        <taxon>Sepiida</taxon>
        <taxon>Sepiina</taxon>
        <taxon>Sepiidae</taxon>
        <taxon>Acanthosepion</taxon>
    </lineage>
</organism>
<evidence type="ECO:0000256" key="2">
    <source>
        <dbReference type="ARBA" id="ARBA00022692"/>
    </source>
</evidence>
<keyword evidence="12" id="KW-1185">Reference proteome</keyword>
<dbReference type="InterPro" id="IPR036352">
    <property type="entry name" value="Semap_dom_sf"/>
</dbReference>
<evidence type="ECO:0000256" key="8">
    <source>
        <dbReference type="PROSITE-ProRule" id="PRU00352"/>
    </source>
</evidence>
<dbReference type="OrthoDB" id="9988752at2759"/>
<keyword evidence="4 9" id="KW-1133">Transmembrane helix</keyword>
<sequence length="533" mass="60556">MYLSLFPYVYASVRLSVSLSFSLPRRIHTPICLSFYFSVYPCVCLFIFVSLNGVFRLSLNNLTFIEHADWTPSETTRDLCRNKGLPKAKSLKQVYQELNGKQKCPYNPRQNSTAVMTKDGNLYTGTVMDIQARDHAISRVMGPLPILRTLRSNSKWLNEPNFVSSYEIDSYIYFFFRETAVEHINCGKTDRGGDSLLLENNWTTFLKSRINCSLAGEFPFYFDEIQGTYYSREEKKIYAVFGTGVNGIPGSAVCVYALDTFHKSFTGAFKYQKDAISAWTRMENHKAEAQCPSPGSSSKRSYSNHISQVLLDAQKYQMMNDAVQPISIMPAFYAGGQRWTHIVVDTVYALKGKFSVVFVGTTKGIIKKMLQIPSQNLSCTLEEIKVTPEGRDIPVMAMVKSKEQRAVYVGVSPYVFKIPFERCHRLKTKSMCLQARDPYCAWNTINKTCASPPRNELGAHYWLQDITSCPVLETPVDGKWSAWSEWTQCKLMGTDRLGDDCWCRTRVCDNPKPRLGGKDCMGDTVEVFLICRP</sequence>
<reference evidence="11" key="1">
    <citation type="submission" date="2021-01" db="EMBL/GenBank/DDBJ databases">
        <authorList>
            <person name="Li R."/>
            <person name="Bekaert M."/>
        </authorList>
    </citation>
    <scope>NUCLEOTIDE SEQUENCE</scope>
    <source>
        <strain evidence="11">Farmed</strain>
    </source>
</reference>
<dbReference type="GO" id="GO:0007411">
    <property type="term" value="P:axon guidance"/>
    <property type="evidence" value="ECO:0007669"/>
    <property type="project" value="TreeGrafter"/>
</dbReference>
<dbReference type="SMART" id="SM00630">
    <property type="entry name" value="Sema"/>
    <property type="match status" value="1"/>
</dbReference>
<dbReference type="PROSITE" id="PS51004">
    <property type="entry name" value="SEMA"/>
    <property type="match status" value="1"/>
</dbReference>
<keyword evidence="7" id="KW-0325">Glycoprotein</keyword>
<dbReference type="FunFam" id="2.20.100.10:FF:000021">
    <property type="entry name" value="semaphorin-5B isoform X1"/>
    <property type="match status" value="1"/>
</dbReference>
<gene>
    <name evidence="11" type="ORF">SPHA_8008</name>
</gene>
<evidence type="ECO:0000256" key="1">
    <source>
        <dbReference type="ARBA" id="ARBA00004167"/>
    </source>
</evidence>
<dbReference type="GO" id="GO:0071526">
    <property type="term" value="P:semaphorin-plexin signaling pathway"/>
    <property type="evidence" value="ECO:0007669"/>
    <property type="project" value="TreeGrafter"/>
</dbReference>
<keyword evidence="6" id="KW-1015">Disulfide bond</keyword>
<evidence type="ECO:0000256" key="5">
    <source>
        <dbReference type="ARBA" id="ARBA00023136"/>
    </source>
</evidence>
<dbReference type="SMART" id="SM00423">
    <property type="entry name" value="PSI"/>
    <property type="match status" value="1"/>
</dbReference>
<dbReference type="SUPFAM" id="SSF103575">
    <property type="entry name" value="Plexin repeat"/>
    <property type="match status" value="1"/>
</dbReference>
<dbReference type="GO" id="GO:0030215">
    <property type="term" value="F:semaphorin receptor binding"/>
    <property type="evidence" value="ECO:0007669"/>
    <property type="project" value="InterPro"/>
</dbReference>
<dbReference type="Gene3D" id="2.130.10.10">
    <property type="entry name" value="YVTN repeat-like/Quinoprotein amine dehydrogenase"/>
    <property type="match status" value="1"/>
</dbReference>
<dbReference type="InterPro" id="IPR002165">
    <property type="entry name" value="Plexin_repeat"/>
</dbReference>
<dbReference type="GO" id="GO:0045499">
    <property type="term" value="F:chemorepellent activity"/>
    <property type="evidence" value="ECO:0007669"/>
    <property type="project" value="TreeGrafter"/>
</dbReference>
<evidence type="ECO:0000256" key="4">
    <source>
        <dbReference type="ARBA" id="ARBA00022989"/>
    </source>
</evidence>
<name>A0A812AZQ6_ACAPH</name>
<keyword evidence="2 9" id="KW-0812">Transmembrane</keyword>
<comment type="caution">
    <text evidence="8">Lacks conserved residue(s) required for the propagation of feature annotation.</text>
</comment>
<comment type="caution">
    <text evidence="11">The sequence shown here is derived from an EMBL/GenBank/DDBJ whole genome shotgun (WGS) entry which is preliminary data.</text>
</comment>
<accession>A0A812AZQ6</accession>
<feature type="transmembrane region" description="Helical" evidence="9">
    <location>
        <begin position="35"/>
        <end position="55"/>
    </location>
</feature>
<dbReference type="PANTHER" id="PTHR11036:SF79">
    <property type="entry name" value="SEMAPHORIN 5C, ISOFORM A"/>
    <property type="match status" value="1"/>
</dbReference>
<protein>
    <submittedName>
        <fullName evidence="11">SEMA5</fullName>
    </submittedName>
</protein>
<dbReference type="GO" id="GO:0030335">
    <property type="term" value="P:positive regulation of cell migration"/>
    <property type="evidence" value="ECO:0007669"/>
    <property type="project" value="TreeGrafter"/>
</dbReference>
<dbReference type="InterPro" id="IPR027231">
    <property type="entry name" value="Semaphorin"/>
</dbReference>
<evidence type="ECO:0000313" key="11">
    <source>
        <dbReference type="EMBL" id="CAE1164416.1"/>
    </source>
</evidence>